<accession>A0AAW1LWB7</accession>
<dbReference type="GO" id="GO:0005739">
    <property type="term" value="C:mitochondrion"/>
    <property type="evidence" value="ECO:0007669"/>
    <property type="project" value="TreeGrafter"/>
</dbReference>
<dbReference type="InterPro" id="IPR020581">
    <property type="entry name" value="GDC_P"/>
</dbReference>
<dbReference type="Proteomes" id="UP001458880">
    <property type="component" value="Unassembled WGS sequence"/>
</dbReference>
<dbReference type="Pfam" id="PF02347">
    <property type="entry name" value="GDC-P"/>
    <property type="match status" value="1"/>
</dbReference>
<dbReference type="GO" id="GO:0030170">
    <property type="term" value="F:pyridoxal phosphate binding"/>
    <property type="evidence" value="ECO:0007669"/>
    <property type="project" value="TreeGrafter"/>
</dbReference>
<evidence type="ECO:0000313" key="4">
    <source>
        <dbReference type="Proteomes" id="UP001458880"/>
    </source>
</evidence>
<dbReference type="InterPro" id="IPR015421">
    <property type="entry name" value="PyrdxlP-dep_Trfase_major"/>
</dbReference>
<dbReference type="PANTHER" id="PTHR11773:SF1">
    <property type="entry name" value="GLYCINE DEHYDROGENASE (DECARBOXYLATING), MITOCHONDRIAL"/>
    <property type="match status" value="1"/>
</dbReference>
<dbReference type="GO" id="GO:0005960">
    <property type="term" value="C:glycine cleavage complex"/>
    <property type="evidence" value="ECO:0007669"/>
    <property type="project" value="TreeGrafter"/>
</dbReference>
<organism evidence="3 4">
    <name type="scientific">Popillia japonica</name>
    <name type="common">Japanese beetle</name>
    <dbReference type="NCBI Taxonomy" id="7064"/>
    <lineage>
        <taxon>Eukaryota</taxon>
        <taxon>Metazoa</taxon>
        <taxon>Ecdysozoa</taxon>
        <taxon>Arthropoda</taxon>
        <taxon>Hexapoda</taxon>
        <taxon>Insecta</taxon>
        <taxon>Pterygota</taxon>
        <taxon>Neoptera</taxon>
        <taxon>Endopterygota</taxon>
        <taxon>Coleoptera</taxon>
        <taxon>Polyphaga</taxon>
        <taxon>Scarabaeiformia</taxon>
        <taxon>Scarabaeidae</taxon>
        <taxon>Rutelinae</taxon>
        <taxon>Popillia</taxon>
    </lineage>
</organism>
<evidence type="ECO:0000313" key="3">
    <source>
        <dbReference type="EMBL" id="KAK9737761.1"/>
    </source>
</evidence>
<protein>
    <submittedName>
        <fullName evidence="3">Glycine cleavage system P-protein</fullName>
    </submittedName>
</protein>
<dbReference type="GO" id="GO:0019464">
    <property type="term" value="P:glycine decarboxylation via glycine cleavage system"/>
    <property type="evidence" value="ECO:0007669"/>
    <property type="project" value="TreeGrafter"/>
</dbReference>
<feature type="domain" description="Glycine cleavage system P-protein N-terminal" evidence="2">
    <location>
        <begin position="3"/>
        <end position="110"/>
    </location>
</feature>
<evidence type="ECO:0000259" key="2">
    <source>
        <dbReference type="Pfam" id="PF02347"/>
    </source>
</evidence>
<dbReference type="GO" id="GO:0016594">
    <property type="term" value="F:glycine binding"/>
    <property type="evidence" value="ECO:0007669"/>
    <property type="project" value="TreeGrafter"/>
</dbReference>
<proteinExistence type="predicted"/>
<dbReference type="EMBL" id="JASPKY010000095">
    <property type="protein sequence ID" value="KAK9737761.1"/>
    <property type="molecule type" value="Genomic_DNA"/>
</dbReference>
<dbReference type="SUPFAM" id="SSF53383">
    <property type="entry name" value="PLP-dependent transferases"/>
    <property type="match status" value="1"/>
</dbReference>
<comment type="caution">
    <text evidence="3">The sequence shown here is derived from an EMBL/GenBank/DDBJ whole genome shotgun (WGS) entry which is preliminary data.</text>
</comment>
<evidence type="ECO:0000256" key="1">
    <source>
        <dbReference type="ARBA" id="ARBA00023002"/>
    </source>
</evidence>
<dbReference type="PANTHER" id="PTHR11773">
    <property type="entry name" value="GLYCINE DEHYDROGENASE, DECARBOXYLATING"/>
    <property type="match status" value="1"/>
</dbReference>
<reference evidence="3 4" key="1">
    <citation type="journal article" date="2024" name="BMC Genomics">
        <title>De novo assembly and annotation of Popillia japonica's genome with initial clues to its potential as an invasive pest.</title>
        <authorList>
            <person name="Cucini C."/>
            <person name="Boschi S."/>
            <person name="Funari R."/>
            <person name="Cardaioli E."/>
            <person name="Iannotti N."/>
            <person name="Marturano G."/>
            <person name="Paoli F."/>
            <person name="Bruttini M."/>
            <person name="Carapelli A."/>
            <person name="Frati F."/>
            <person name="Nardi F."/>
        </authorList>
    </citation>
    <scope>NUCLEOTIDE SEQUENCE [LARGE SCALE GENOMIC DNA]</scope>
    <source>
        <strain evidence="3">DMR45628</strain>
    </source>
</reference>
<dbReference type="InterPro" id="IPR049315">
    <property type="entry name" value="GDC-P_N"/>
</dbReference>
<dbReference type="AlphaFoldDB" id="A0AAW1LWB7"/>
<keyword evidence="1" id="KW-0560">Oxidoreductase</keyword>
<dbReference type="GO" id="GO:0004375">
    <property type="term" value="F:glycine dehydrogenase (decarboxylating) activity"/>
    <property type="evidence" value="ECO:0007669"/>
    <property type="project" value="InterPro"/>
</dbReference>
<dbReference type="InterPro" id="IPR015424">
    <property type="entry name" value="PyrdxlP-dep_Trfase"/>
</dbReference>
<sequence>MAIAAVLFQYPDTEGNILDFTTVAEEAHNNGTLVCCATDLLSLTLLRPPSEFGADIAVGTSQRFGVPLGYGGPHASFFACKQSLVRLMPGRMIGVTRDVSGRDAYRLAQTKFSKIDAG</sequence>
<gene>
    <name evidence="3" type="ORF">QE152_g10445</name>
</gene>
<name>A0AAW1LWB7_POPJA</name>
<dbReference type="Gene3D" id="3.40.640.10">
    <property type="entry name" value="Type I PLP-dependent aspartate aminotransferase-like (Major domain)"/>
    <property type="match status" value="1"/>
</dbReference>
<keyword evidence="4" id="KW-1185">Reference proteome</keyword>